<comment type="caution">
    <text evidence="1">The sequence shown here is derived from an EMBL/GenBank/DDBJ whole genome shotgun (WGS) entry which is preliminary data.</text>
</comment>
<gene>
    <name evidence="1" type="ORF">ACE1CA_04225</name>
</gene>
<dbReference type="Proteomes" id="UP001576780">
    <property type="component" value="Unassembled WGS sequence"/>
</dbReference>
<protein>
    <submittedName>
        <fullName evidence="1">Uncharacterized protein</fullName>
    </submittedName>
</protein>
<dbReference type="RefSeq" id="WP_413276173.1">
    <property type="nucleotide sequence ID" value="NZ_JBHFNT010000046.1"/>
</dbReference>
<proteinExistence type="predicted"/>
<evidence type="ECO:0000313" key="2">
    <source>
        <dbReference type="Proteomes" id="UP001576780"/>
    </source>
</evidence>
<name>A0ABV4WF75_9CYAN</name>
<dbReference type="EMBL" id="JBHFNT010000046">
    <property type="protein sequence ID" value="MFB2833719.1"/>
    <property type="molecule type" value="Genomic_DNA"/>
</dbReference>
<evidence type="ECO:0000313" key="1">
    <source>
        <dbReference type="EMBL" id="MFB2833719.1"/>
    </source>
</evidence>
<organism evidence="1 2">
    <name type="scientific">Floridaenema evergladense BLCC-F167</name>
    <dbReference type="NCBI Taxonomy" id="3153639"/>
    <lineage>
        <taxon>Bacteria</taxon>
        <taxon>Bacillati</taxon>
        <taxon>Cyanobacteriota</taxon>
        <taxon>Cyanophyceae</taxon>
        <taxon>Oscillatoriophycideae</taxon>
        <taxon>Aerosakkonematales</taxon>
        <taxon>Aerosakkonemataceae</taxon>
        <taxon>Floridanema</taxon>
        <taxon>Floridanema evergladense</taxon>
    </lineage>
</organism>
<sequence>MIKTFQAWLKGNHLQWIGEKPEFGDRTIQIQITLIENENV</sequence>
<reference evidence="1 2" key="1">
    <citation type="submission" date="2024-09" db="EMBL/GenBank/DDBJ databases">
        <title>Floridaenema gen nov. (Aerosakkonemataceae, Aerosakkonematales ord. nov., Cyanobacteria) from benthic tropical and subtropical fresh waters, with the description of four new species.</title>
        <authorList>
            <person name="Moretto J.A."/>
            <person name="Berthold D.E."/>
            <person name="Lefler F.W."/>
            <person name="Huang I.-S."/>
            <person name="Laughinghouse H. IV."/>
        </authorList>
    </citation>
    <scope>NUCLEOTIDE SEQUENCE [LARGE SCALE GENOMIC DNA]</scope>
    <source>
        <strain evidence="1 2">BLCC-F167</strain>
    </source>
</reference>
<accession>A0ABV4WF75</accession>
<keyword evidence="2" id="KW-1185">Reference proteome</keyword>